<dbReference type="NCBIfam" id="NF001908">
    <property type="entry name" value="PRK00668.1"/>
    <property type="match status" value="1"/>
</dbReference>
<dbReference type="FunFam" id="3.30.70.141:FF:000003">
    <property type="entry name" value="Nucleoside diphosphate kinase"/>
    <property type="match status" value="1"/>
</dbReference>
<dbReference type="EMBL" id="CAEUNJ010000177">
    <property type="protein sequence ID" value="CAB4373145.1"/>
    <property type="molecule type" value="Genomic_DNA"/>
</dbReference>
<dbReference type="SUPFAM" id="SSF54919">
    <property type="entry name" value="Nucleoside diphosphate kinase, NDK"/>
    <property type="match status" value="1"/>
</dbReference>
<dbReference type="CDD" id="cd04413">
    <property type="entry name" value="NDPk_I"/>
    <property type="match status" value="1"/>
</dbReference>
<evidence type="ECO:0000313" key="13">
    <source>
        <dbReference type="EMBL" id="CAB4334910.1"/>
    </source>
</evidence>
<evidence type="ECO:0000256" key="4">
    <source>
        <dbReference type="ARBA" id="ARBA00017632"/>
    </source>
</evidence>
<proteinExistence type="inferred from homology"/>
<evidence type="ECO:0000313" key="21">
    <source>
        <dbReference type="EMBL" id="CAB5077174.1"/>
    </source>
</evidence>
<dbReference type="PANTHER" id="PTHR11349">
    <property type="entry name" value="NUCLEOSIDE DIPHOSPHATE KINASE"/>
    <property type="match status" value="1"/>
</dbReference>
<feature type="domain" description="Nucleoside diphosphate kinase-like" evidence="12">
    <location>
        <begin position="28"/>
        <end position="162"/>
    </location>
</feature>
<evidence type="ECO:0000256" key="11">
    <source>
        <dbReference type="ARBA" id="ARBA00023080"/>
    </source>
</evidence>
<sequence length="162" mass="17800">MDRSSGRLKIDLVANRISGGRWSSVCGMDRTFIICKPDAVERGLVGEIISRFERRNLSVVAAELRTIDRATAEQHYGEHSDKPFFGELVDFITRGPAMLAVIEGPEDTWKVVRTMMGATNPRDAAPGTIRGDLGILFTENLIHGSDGPEAAQREIALFFPGL</sequence>
<evidence type="ECO:0000256" key="9">
    <source>
        <dbReference type="ARBA" id="ARBA00022840"/>
    </source>
</evidence>
<evidence type="ECO:0000256" key="5">
    <source>
        <dbReference type="ARBA" id="ARBA00022679"/>
    </source>
</evidence>
<evidence type="ECO:0000256" key="7">
    <source>
        <dbReference type="ARBA" id="ARBA00022741"/>
    </source>
</evidence>
<dbReference type="EMBL" id="CAEZTY010000042">
    <property type="protein sequence ID" value="CAB4588286.1"/>
    <property type="molecule type" value="Genomic_DNA"/>
</dbReference>
<evidence type="ECO:0000256" key="2">
    <source>
        <dbReference type="ARBA" id="ARBA00008142"/>
    </source>
</evidence>
<dbReference type="EMBL" id="CAEZVC010000052">
    <property type="protein sequence ID" value="CAB4623146.1"/>
    <property type="molecule type" value="Genomic_DNA"/>
</dbReference>
<evidence type="ECO:0000256" key="6">
    <source>
        <dbReference type="ARBA" id="ARBA00022723"/>
    </source>
</evidence>
<keyword evidence="5" id="KW-0808">Transferase</keyword>
<accession>A0A6J7VDY1</accession>
<dbReference type="PRINTS" id="PR01243">
    <property type="entry name" value="NUCDPKINASE"/>
</dbReference>
<keyword evidence="9" id="KW-0067">ATP-binding</keyword>
<evidence type="ECO:0000313" key="17">
    <source>
        <dbReference type="EMBL" id="CAB4710582.1"/>
    </source>
</evidence>
<dbReference type="GO" id="GO:0006241">
    <property type="term" value="P:CTP biosynthetic process"/>
    <property type="evidence" value="ECO:0007669"/>
    <property type="project" value="InterPro"/>
</dbReference>
<dbReference type="GO" id="GO:0006228">
    <property type="term" value="P:UTP biosynthetic process"/>
    <property type="evidence" value="ECO:0007669"/>
    <property type="project" value="InterPro"/>
</dbReference>
<dbReference type="GO" id="GO:0006183">
    <property type="term" value="P:GTP biosynthetic process"/>
    <property type="evidence" value="ECO:0007669"/>
    <property type="project" value="InterPro"/>
</dbReference>
<dbReference type="EMBL" id="CAFAAM010000136">
    <property type="protein sequence ID" value="CAB4809042.1"/>
    <property type="molecule type" value="Genomic_DNA"/>
</dbReference>
<evidence type="ECO:0000256" key="8">
    <source>
        <dbReference type="ARBA" id="ARBA00022777"/>
    </source>
</evidence>
<evidence type="ECO:0000313" key="18">
    <source>
        <dbReference type="EMBL" id="CAB4792705.1"/>
    </source>
</evidence>
<dbReference type="GO" id="GO:0046872">
    <property type="term" value="F:metal ion binding"/>
    <property type="evidence" value="ECO:0007669"/>
    <property type="project" value="UniProtKB-KW"/>
</dbReference>
<keyword evidence="10" id="KW-0460">Magnesium</keyword>
<dbReference type="EMBL" id="CAEZXY010000046">
    <property type="protein sequence ID" value="CAB4710582.1"/>
    <property type="molecule type" value="Genomic_DNA"/>
</dbReference>
<dbReference type="HAMAP" id="MF_00451">
    <property type="entry name" value="NDP_kinase"/>
    <property type="match status" value="1"/>
</dbReference>
<dbReference type="GO" id="GO:0004550">
    <property type="term" value="F:nucleoside diphosphate kinase activity"/>
    <property type="evidence" value="ECO:0007669"/>
    <property type="project" value="UniProtKB-EC"/>
</dbReference>
<keyword evidence="8" id="KW-0418">Kinase</keyword>
<dbReference type="Gene3D" id="3.30.70.141">
    <property type="entry name" value="Nucleoside diphosphate kinase-like domain"/>
    <property type="match status" value="1"/>
</dbReference>
<evidence type="ECO:0000256" key="1">
    <source>
        <dbReference type="ARBA" id="ARBA00001946"/>
    </source>
</evidence>
<dbReference type="InterPro" id="IPR001564">
    <property type="entry name" value="Nucleoside_diP_kinase"/>
</dbReference>
<evidence type="ECO:0000313" key="19">
    <source>
        <dbReference type="EMBL" id="CAB4809042.1"/>
    </source>
</evidence>
<dbReference type="SMART" id="SM00562">
    <property type="entry name" value="NDK"/>
    <property type="match status" value="1"/>
</dbReference>
<dbReference type="InterPro" id="IPR036850">
    <property type="entry name" value="NDK-like_dom_sf"/>
</dbReference>
<dbReference type="EMBL" id="CAFBRD010000046">
    <property type="protein sequence ID" value="CAB5077174.1"/>
    <property type="molecule type" value="Genomic_DNA"/>
</dbReference>
<keyword evidence="11" id="KW-0546">Nucleotide metabolism</keyword>
<name>A0A6J7VDY1_9ZZZZ</name>
<evidence type="ECO:0000313" key="15">
    <source>
        <dbReference type="EMBL" id="CAB4588286.1"/>
    </source>
</evidence>
<dbReference type="InterPro" id="IPR034907">
    <property type="entry name" value="NDK-like_dom"/>
</dbReference>
<dbReference type="EMBL" id="CAESAL010000011">
    <property type="protein sequence ID" value="CAB4334910.1"/>
    <property type="molecule type" value="Genomic_DNA"/>
</dbReference>
<dbReference type="PROSITE" id="PS51374">
    <property type="entry name" value="NDPK_LIKE"/>
    <property type="match status" value="1"/>
</dbReference>
<dbReference type="EMBL" id="CAFBNJ010000042">
    <property type="protein sequence ID" value="CAB4953116.1"/>
    <property type="molecule type" value="Genomic_DNA"/>
</dbReference>
<keyword evidence="6" id="KW-0479">Metal-binding</keyword>
<evidence type="ECO:0000313" key="20">
    <source>
        <dbReference type="EMBL" id="CAB4953116.1"/>
    </source>
</evidence>
<dbReference type="Pfam" id="PF00334">
    <property type="entry name" value="NDK"/>
    <property type="match status" value="1"/>
</dbReference>
<dbReference type="PROSITE" id="PS00469">
    <property type="entry name" value="NDPK"/>
    <property type="match status" value="1"/>
</dbReference>
<evidence type="ECO:0000256" key="10">
    <source>
        <dbReference type="ARBA" id="ARBA00022842"/>
    </source>
</evidence>
<organism evidence="21">
    <name type="scientific">freshwater metagenome</name>
    <dbReference type="NCBI Taxonomy" id="449393"/>
    <lineage>
        <taxon>unclassified sequences</taxon>
        <taxon>metagenomes</taxon>
        <taxon>ecological metagenomes</taxon>
    </lineage>
</organism>
<comment type="cofactor">
    <cofactor evidence="1">
        <name>Mg(2+)</name>
        <dbReference type="ChEBI" id="CHEBI:18420"/>
    </cofactor>
</comment>
<gene>
    <name evidence="15" type="ORF">UFOPK1762_01168</name>
    <name evidence="16" type="ORF">UFOPK1906_00956</name>
    <name evidence="17" type="ORF">UFOPK2624_01087</name>
    <name evidence="18" type="ORF">UFOPK2969_00964</name>
    <name evidence="19" type="ORF">UFOPK3010_01034</name>
    <name evidence="13" type="ORF">UFOPK3331_00501</name>
    <name evidence="20" type="ORF">UFOPK3785_00964</name>
    <name evidence="14" type="ORF">UFOPK4201_02204</name>
    <name evidence="21" type="ORF">UFOPK4371_00955</name>
</gene>
<dbReference type="EMBL" id="CAFAAD010000063">
    <property type="protein sequence ID" value="CAB4792705.1"/>
    <property type="molecule type" value="Genomic_DNA"/>
</dbReference>
<dbReference type="InterPro" id="IPR023005">
    <property type="entry name" value="Nucleoside_diP_kinase_AS"/>
</dbReference>
<evidence type="ECO:0000313" key="14">
    <source>
        <dbReference type="EMBL" id="CAB4373145.1"/>
    </source>
</evidence>
<comment type="similarity">
    <text evidence="2">Belongs to the NDK family.</text>
</comment>
<dbReference type="GO" id="GO:0005524">
    <property type="term" value="F:ATP binding"/>
    <property type="evidence" value="ECO:0007669"/>
    <property type="project" value="UniProtKB-KW"/>
</dbReference>
<protein>
    <recommendedName>
        <fullName evidence="4">Nucleoside diphosphate kinase</fullName>
        <ecNumber evidence="3">2.7.4.6</ecNumber>
    </recommendedName>
</protein>
<dbReference type="EC" id="2.7.4.6" evidence="3"/>
<evidence type="ECO:0000259" key="12">
    <source>
        <dbReference type="SMART" id="SM00562"/>
    </source>
</evidence>
<evidence type="ECO:0000256" key="3">
    <source>
        <dbReference type="ARBA" id="ARBA00012966"/>
    </source>
</evidence>
<dbReference type="AlphaFoldDB" id="A0A6J7VDY1"/>
<reference evidence="21" key="1">
    <citation type="submission" date="2020-05" db="EMBL/GenBank/DDBJ databases">
        <authorList>
            <person name="Chiriac C."/>
            <person name="Salcher M."/>
            <person name="Ghai R."/>
            <person name="Kavagutti S V."/>
        </authorList>
    </citation>
    <scope>NUCLEOTIDE SEQUENCE</scope>
</reference>
<keyword evidence="7" id="KW-0547">Nucleotide-binding</keyword>
<evidence type="ECO:0000313" key="16">
    <source>
        <dbReference type="EMBL" id="CAB4623146.1"/>
    </source>
</evidence>